<accession>A0ABT7GXC7</accession>
<dbReference type="EMBL" id="JASITI010000028">
    <property type="protein sequence ID" value="MDK9498282.1"/>
    <property type="molecule type" value="Genomic_DNA"/>
</dbReference>
<name>A0ABT7GXC7_9ACTN</name>
<proteinExistence type="predicted"/>
<protein>
    <submittedName>
        <fullName evidence="1">Uncharacterized protein</fullName>
    </submittedName>
</protein>
<reference evidence="1 2" key="1">
    <citation type="submission" date="2023-05" db="EMBL/GenBank/DDBJ databases">
        <title>Sequencing and Assembly of Streptomyces sp. NP73.</title>
        <authorList>
            <person name="Konwar A.N."/>
            <person name="Saikia K."/>
            <person name="Thakur D."/>
        </authorList>
    </citation>
    <scope>NUCLEOTIDE SEQUENCE [LARGE SCALE GENOMIC DNA]</scope>
    <source>
        <strain evidence="1 2">NP73</strain>
    </source>
</reference>
<organism evidence="1 2">
    <name type="scientific">Streptomyces katrae</name>
    <dbReference type="NCBI Taxonomy" id="68223"/>
    <lineage>
        <taxon>Bacteria</taxon>
        <taxon>Bacillati</taxon>
        <taxon>Actinomycetota</taxon>
        <taxon>Actinomycetes</taxon>
        <taxon>Kitasatosporales</taxon>
        <taxon>Streptomycetaceae</taxon>
        <taxon>Streptomyces</taxon>
    </lineage>
</organism>
<keyword evidence="2" id="KW-1185">Reference proteome</keyword>
<sequence>MLGGALLVSAGLVTGCTGGSVQSRDVSQWVDGVSAEDIARSMQVRVPASASDVKAAYQKGFQDDQLLLAFVLPAAEVDGFLAQLKPTEPVKAGPKSFAGPEPVAPFAHIGLPEPDSVAGVRTAQVCAPCAGDVDFMHVAVAQVDERTSRVYLQATD</sequence>
<gene>
    <name evidence="1" type="ORF">QEZ40_003233</name>
</gene>
<comment type="caution">
    <text evidence="1">The sequence shown here is derived from an EMBL/GenBank/DDBJ whole genome shotgun (WGS) entry which is preliminary data.</text>
</comment>
<evidence type="ECO:0000313" key="1">
    <source>
        <dbReference type="EMBL" id="MDK9498282.1"/>
    </source>
</evidence>
<dbReference type="Proteomes" id="UP001223390">
    <property type="component" value="Unassembled WGS sequence"/>
</dbReference>
<dbReference type="RefSeq" id="WP_285344007.1">
    <property type="nucleotide sequence ID" value="NZ_JASITI010000028.1"/>
</dbReference>
<evidence type="ECO:0000313" key="2">
    <source>
        <dbReference type="Proteomes" id="UP001223390"/>
    </source>
</evidence>